<dbReference type="Pfam" id="PF01544">
    <property type="entry name" value="CorA"/>
    <property type="match status" value="1"/>
</dbReference>
<dbReference type="GO" id="GO:0016020">
    <property type="term" value="C:membrane"/>
    <property type="evidence" value="ECO:0007669"/>
    <property type="project" value="InterPro"/>
</dbReference>
<organism evidence="8 9">
    <name type="scientific">Phomopsis amygdali</name>
    <name type="common">Fusicoccum amygdali</name>
    <dbReference type="NCBI Taxonomy" id="1214568"/>
    <lineage>
        <taxon>Eukaryota</taxon>
        <taxon>Fungi</taxon>
        <taxon>Dikarya</taxon>
        <taxon>Ascomycota</taxon>
        <taxon>Pezizomycotina</taxon>
        <taxon>Sordariomycetes</taxon>
        <taxon>Sordariomycetidae</taxon>
        <taxon>Diaporthales</taxon>
        <taxon>Diaporthaceae</taxon>
        <taxon>Diaporthe</taxon>
    </lineage>
</organism>
<dbReference type="GO" id="GO:0016705">
    <property type="term" value="F:oxidoreductase activity, acting on paired donors, with incorporation or reduction of molecular oxygen"/>
    <property type="evidence" value="ECO:0007669"/>
    <property type="project" value="InterPro"/>
</dbReference>
<protein>
    <submittedName>
        <fullName evidence="8">Uncharacterized protein</fullName>
    </submittedName>
</protein>
<keyword evidence="5 6" id="KW-0408">Iron</keyword>
<keyword evidence="7" id="KW-0812">Transmembrane</keyword>
<keyword evidence="7" id="KW-1133">Transmembrane helix</keyword>
<evidence type="ECO:0000256" key="2">
    <source>
        <dbReference type="ARBA" id="ARBA00010617"/>
    </source>
</evidence>
<gene>
    <name evidence="8" type="ORF">N8I77_006985</name>
</gene>
<dbReference type="GO" id="GO:0046873">
    <property type="term" value="F:metal ion transmembrane transporter activity"/>
    <property type="evidence" value="ECO:0007669"/>
    <property type="project" value="InterPro"/>
</dbReference>
<evidence type="ECO:0000256" key="4">
    <source>
        <dbReference type="ARBA" id="ARBA00022723"/>
    </source>
</evidence>
<evidence type="ECO:0000256" key="1">
    <source>
        <dbReference type="ARBA" id="ARBA00001971"/>
    </source>
</evidence>
<dbReference type="Pfam" id="PF00067">
    <property type="entry name" value="p450"/>
    <property type="match status" value="1"/>
</dbReference>
<evidence type="ECO:0000313" key="8">
    <source>
        <dbReference type="EMBL" id="KAK2604024.1"/>
    </source>
</evidence>
<dbReference type="Gene3D" id="1.10.630.10">
    <property type="entry name" value="Cytochrome P450"/>
    <property type="match status" value="1"/>
</dbReference>
<dbReference type="GO" id="GO:0004497">
    <property type="term" value="F:monooxygenase activity"/>
    <property type="evidence" value="ECO:0007669"/>
    <property type="project" value="InterPro"/>
</dbReference>
<name>A0AAD9SC19_PHOAM</name>
<evidence type="ECO:0000256" key="5">
    <source>
        <dbReference type="ARBA" id="ARBA00023004"/>
    </source>
</evidence>
<dbReference type="PRINTS" id="PR00463">
    <property type="entry name" value="EP450I"/>
</dbReference>
<comment type="caution">
    <text evidence="8">The sequence shown here is derived from an EMBL/GenBank/DDBJ whole genome shotgun (WGS) entry which is preliminary data.</text>
</comment>
<dbReference type="InterPro" id="IPR002401">
    <property type="entry name" value="Cyt_P450_E_grp-I"/>
</dbReference>
<proteinExistence type="inferred from homology"/>
<dbReference type="InterPro" id="IPR017972">
    <property type="entry name" value="Cyt_P450_CS"/>
</dbReference>
<dbReference type="PROSITE" id="PS00086">
    <property type="entry name" value="CYTOCHROME_P450"/>
    <property type="match status" value="1"/>
</dbReference>
<accession>A0AAD9SC19</accession>
<dbReference type="SUPFAM" id="SSF48264">
    <property type="entry name" value="Cytochrome P450"/>
    <property type="match status" value="1"/>
</dbReference>
<evidence type="ECO:0000256" key="3">
    <source>
        <dbReference type="ARBA" id="ARBA00022617"/>
    </source>
</evidence>
<dbReference type="AlphaFoldDB" id="A0AAD9SC19"/>
<comment type="similarity">
    <text evidence="2">Belongs to the cytochrome P450 family.</text>
</comment>
<evidence type="ECO:0000256" key="6">
    <source>
        <dbReference type="PIRSR" id="PIRSR602401-1"/>
    </source>
</evidence>
<dbReference type="EMBL" id="JAUJFL010000004">
    <property type="protein sequence ID" value="KAK2604024.1"/>
    <property type="molecule type" value="Genomic_DNA"/>
</dbReference>
<keyword evidence="3 6" id="KW-0349">Heme</keyword>
<comment type="cofactor">
    <cofactor evidence="1 6">
        <name>heme</name>
        <dbReference type="ChEBI" id="CHEBI:30413"/>
    </cofactor>
</comment>
<evidence type="ECO:0000313" key="9">
    <source>
        <dbReference type="Proteomes" id="UP001265746"/>
    </source>
</evidence>
<dbReference type="InterPro" id="IPR002523">
    <property type="entry name" value="MgTranspt_CorA/ZnTranspt_ZntB"/>
</dbReference>
<feature type="transmembrane region" description="Helical" evidence="7">
    <location>
        <begin position="902"/>
        <end position="921"/>
    </location>
</feature>
<dbReference type="PRINTS" id="PR00385">
    <property type="entry name" value="P450"/>
</dbReference>
<dbReference type="CDD" id="cd11058">
    <property type="entry name" value="CYP60B-like"/>
    <property type="match status" value="1"/>
</dbReference>
<sequence>MPPSLKIVLPSSVGNDRTSTGSLSGLGVAVGTLLVLWRVGLVVYRLFFHPLAKYPGPKLYAVSNLPFQWKSNISGTLTLESKALYDKYGPIVRVAPDHLSVDGSIAWPQIFQHRPGKTEWPKQRGFYHPGDEASLIGGTHENHKRLRRQLNHAFSTESMYEQEPIVQKYIDLWLSQLSKKSGEVFDVIPWFNFLTFDIIGDLVFAESFGCIKKGGYHPWVSAIFETVVAGGFYRVSQQFPWLRPLMKSLGSSAKSLKLEAEGRKFAAEKALARKSQGESPGGRKDFMTYMLRKNRDGQPGFQDSDLITNTPLIISAGSETTATALSGLTWHLGQAKYRHHYHRLVSEIQGAFASEAEINMKTTARLPYLMATIDEILRMYPPAAQTPPRVSPGAELEGEHIPKGTVITVFQWATYHNADNFHDPDNFRPERWLPANHELYDPVFANDNKQCFHPFSFGVRDCVGKNLALSELRVAISRLLYRFDIELAPGQEDWLDDGRVLVVWVKDPLRVKLTERKSIPRTQNYTQDDQPVHVTVLTQQFIDQPHDFDETTLGGLTPDVQGHQSRWPEDLVIIVAEVSKPTRSRRDAAGNDMGEFYADLKAQLSEITKKHFPRHIIDSVVDERLHQPYVPGEGGGVRGNVAWALKYRGGNGDFPNHPKPSSEEAINLLTEKTSIGAWVGRRQTGEKVLPPMAVIIFLRDQHIISSHYHFYVEMMIDQYREANKYWWNYVRDQPLWLFMDLYRLFNNFKTNIATADWEINKCMEPESYGRRHEVIPRVARLRDALLLLAEFRQDLKTHEIAQKSIEKIVQHNVDQQTYSSEAQYPSVRLCDKLYELGNDLETLNLRVDMLREQCLYLMDSEFNTVAARTDARLGILTILAFVLTPAGFVVSLFSVIDAGTTQLIVSTVLVGFFSIVVYVVIDGLYRRAEQKQLPSAIAAPQREHIYGYEKRRRSR</sequence>
<reference evidence="8" key="1">
    <citation type="submission" date="2023-06" db="EMBL/GenBank/DDBJ databases">
        <authorList>
            <person name="Noh H."/>
        </authorList>
    </citation>
    <scope>NUCLEOTIDE SEQUENCE</scope>
    <source>
        <strain evidence="8">DUCC20226</strain>
    </source>
</reference>
<dbReference type="InterPro" id="IPR001128">
    <property type="entry name" value="Cyt_P450"/>
</dbReference>
<feature type="binding site" description="axial binding residue" evidence="6">
    <location>
        <position position="462"/>
    </location>
    <ligand>
        <name>heme</name>
        <dbReference type="ChEBI" id="CHEBI:30413"/>
    </ligand>
    <ligandPart>
        <name>Fe</name>
        <dbReference type="ChEBI" id="CHEBI:18248"/>
    </ligandPart>
</feature>
<keyword evidence="9" id="KW-1185">Reference proteome</keyword>
<dbReference type="InterPro" id="IPR050121">
    <property type="entry name" value="Cytochrome_P450_monoxygenase"/>
</dbReference>
<dbReference type="PANTHER" id="PTHR24305:SF210">
    <property type="entry name" value="CYTOCHROME P450 MONOOXYGENASE ASQL-RELATED"/>
    <property type="match status" value="1"/>
</dbReference>
<dbReference type="Proteomes" id="UP001265746">
    <property type="component" value="Unassembled WGS sequence"/>
</dbReference>
<dbReference type="GO" id="GO:0005506">
    <property type="term" value="F:iron ion binding"/>
    <property type="evidence" value="ECO:0007669"/>
    <property type="project" value="InterPro"/>
</dbReference>
<dbReference type="InterPro" id="IPR036396">
    <property type="entry name" value="Cyt_P450_sf"/>
</dbReference>
<feature type="transmembrane region" description="Helical" evidence="7">
    <location>
        <begin position="873"/>
        <end position="896"/>
    </location>
</feature>
<dbReference type="GO" id="GO:0020037">
    <property type="term" value="F:heme binding"/>
    <property type="evidence" value="ECO:0007669"/>
    <property type="project" value="InterPro"/>
</dbReference>
<keyword evidence="4 6" id="KW-0479">Metal-binding</keyword>
<evidence type="ECO:0000256" key="7">
    <source>
        <dbReference type="SAM" id="Phobius"/>
    </source>
</evidence>
<keyword evidence="7" id="KW-0472">Membrane</keyword>
<dbReference type="PANTHER" id="PTHR24305">
    <property type="entry name" value="CYTOCHROME P450"/>
    <property type="match status" value="1"/>
</dbReference>